<reference evidence="3" key="1">
    <citation type="submission" date="2003-08" db="EMBL/GenBank/DDBJ databases">
        <authorList>
            <person name="Birren B."/>
            <person name="Nusbaum C."/>
            <person name="Abebe A."/>
            <person name="Abouelleil A."/>
            <person name="Adekoya E."/>
            <person name="Ait-zahra M."/>
            <person name="Allen N."/>
            <person name="Allen T."/>
            <person name="An P."/>
            <person name="Anderson M."/>
            <person name="Anderson S."/>
            <person name="Arachchi H."/>
            <person name="Armbruster J."/>
            <person name="Bachantsang P."/>
            <person name="Baldwin J."/>
            <person name="Barry A."/>
            <person name="Bayul T."/>
            <person name="Blitshsteyn B."/>
            <person name="Bloom T."/>
            <person name="Blye J."/>
            <person name="Boguslavskiy L."/>
            <person name="Borowsky M."/>
            <person name="Boukhgalter B."/>
            <person name="Brunache A."/>
            <person name="Butler J."/>
            <person name="Calixte N."/>
            <person name="Calvo S."/>
            <person name="Camarata J."/>
            <person name="Campo K."/>
            <person name="Chang J."/>
            <person name="Cheshatsang Y."/>
            <person name="Citroen M."/>
            <person name="Collymore A."/>
            <person name="Considine T."/>
            <person name="Cook A."/>
            <person name="Cooke P."/>
            <person name="Corum B."/>
            <person name="Cuomo C."/>
            <person name="David R."/>
            <person name="Dawoe T."/>
            <person name="Degray S."/>
            <person name="Dodge S."/>
            <person name="Dooley K."/>
            <person name="Dorje P."/>
            <person name="Dorjee K."/>
            <person name="Dorris L."/>
            <person name="Duffey N."/>
            <person name="Dupes A."/>
            <person name="Elkins T."/>
            <person name="Engels R."/>
            <person name="Erickson J."/>
            <person name="Farina A."/>
            <person name="Faro S."/>
            <person name="Ferreira P."/>
            <person name="Fischer H."/>
            <person name="Fitzgerald M."/>
            <person name="Foley K."/>
            <person name="Gage D."/>
            <person name="Galagan J."/>
            <person name="Gearin G."/>
            <person name="Gnerre S."/>
            <person name="Gnirke A."/>
            <person name="Goyette A."/>
            <person name="Graham J."/>
            <person name="Grandbois E."/>
            <person name="Gyaltsen K."/>
            <person name="Hafez N."/>
            <person name="Hagopian D."/>
            <person name="Hagos B."/>
            <person name="Hall J."/>
            <person name="Hatcher B."/>
            <person name="Heller A."/>
            <person name="Higgins H."/>
            <person name="Honan T."/>
            <person name="Horn A."/>
            <person name="Houde N."/>
            <person name="Hughes L."/>
            <person name="Hulme W."/>
            <person name="Husby E."/>
            <person name="Iliev I."/>
            <person name="Jaffe D."/>
            <person name="Jones C."/>
            <person name="Kamal M."/>
            <person name="Kamat A."/>
            <person name="Kamvysselis M."/>
            <person name="Karlsson E."/>
            <person name="Kells C."/>
            <person name="Kieu A."/>
            <person name="Kisner P."/>
            <person name="Kodira C."/>
            <person name="Kulbokas E."/>
            <person name="Labutti K."/>
            <person name="Lama D."/>
            <person name="Landers T."/>
            <person name="Leger J."/>
            <person name="Levine S."/>
            <person name="Lewis D."/>
            <person name="Lewis T."/>
            <person name="Lindblad-toh K."/>
            <person name="Liu X."/>
            <person name="Lokyitsang T."/>
            <person name="Lokyitsang Y."/>
            <person name="Lucien O."/>
            <person name="Lui A."/>
            <person name="Ma L.J."/>
            <person name="Mabbitt R."/>
            <person name="Macdonald J."/>
            <person name="Maclean C."/>
            <person name="Major J."/>
            <person name="Manning J."/>
            <person name="Marabella R."/>
            <person name="Maru K."/>
            <person name="Matthews C."/>
            <person name="Mauceli E."/>
            <person name="Mccarthy M."/>
            <person name="Mcdonough S."/>
            <person name="Mcghee T."/>
            <person name="Meldrim J."/>
            <person name="Meneus L."/>
            <person name="Mesirov J."/>
            <person name="Mihalev A."/>
            <person name="Mihova T."/>
            <person name="Mikkelsen T."/>
            <person name="Mlenga V."/>
            <person name="Moru K."/>
            <person name="Mozes J."/>
            <person name="Mulrain L."/>
            <person name="Munson G."/>
            <person name="Naylor J."/>
            <person name="Newes C."/>
            <person name="Nguyen C."/>
            <person name="Nguyen N."/>
            <person name="Nguyen T."/>
            <person name="Nicol R."/>
            <person name="Nielsen C."/>
            <person name="Nizzari M."/>
            <person name="Norbu C."/>
            <person name="Norbu N."/>
            <person name="O'donnell P."/>
            <person name="Okoawo O."/>
            <person name="O'leary S."/>
            <person name="Omotosho B."/>
            <person name="O'neill K."/>
            <person name="Osman S."/>
            <person name="Parker S."/>
            <person name="Perrin D."/>
            <person name="Phunkhang P."/>
            <person name="Piqani B."/>
            <person name="Purcell S."/>
            <person name="Rachupka T."/>
            <person name="Ramasamy U."/>
            <person name="Rameau R."/>
            <person name="Ray V."/>
            <person name="Raymond C."/>
            <person name="Retta R."/>
            <person name="Richardson S."/>
            <person name="Rise C."/>
            <person name="Rodriguez J."/>
            <person name="Rogers J."/>
            <person name="Rogov P."/>
            <person name="Rutman M."/>
            <person name="Schupbach R."/>
            <person name="Seaman C."/>
            <person name="Settipalli S."/>
            <person name="Sharpe T."/>
            <person name="Sheridan J."/>
            <person name="Sherpa N."/>
            <person name="Shi J."/>
            <person name="Smirnov S."/>
            <person name="Smith C."/>
            <person name="Sougnez C."/>
            <person name="Spencer B."/>
            <person name="Stalker J."/>
            <person name="Stange-thomann N."/>
            <person name="Stavropoulos S."/>
            <person name="Stetson K."/>
            <person name="Stone C."/>
            <person name="Stone S."/>
            <person name="Stubbs M."/>
            <person name="Talamas J."/>
            <person name="Tchuinga P."/>
            <person name="Tenzing P."/>
            <person name="Tesfaye S."/>
            <person name="Theodore J."/>
            <person name="Thoulutsang Y."/>
            <person name="Topham K."/>
            <person name="Towey S."/>
            <person name="Tsamla T."/>
            <person name="Tsomo N."/>
            <person name="Vallee D."/>
            <person name="Vassiliev H."/>
            <person name="Venkataraman V."/>
            <person name="Vinson J."/>
            <person name="Vo A."/>
            <person name="Wade C."/>
            <person name="Wang S."/>
            <person name="Wangchuk T."/>
            <person name="Wangdi T."/>
            <person name="Whittaker C."/>
            <person name="Wilkinson J."/>
            <person name="Wu Y."/>
            <person name="Wyman D."/>
            <person name="Yadav S."/>
            <person name="Yang S."/>
            <person name="Yang X."/>
            <person name="Yeager S."/>
            <person name="Yee E."/>
            <person name="Young G."/>
            <person name="Zainoun J."/>
            <person name="Zembeck L."/>
            <person name="Zimmer A."/>
            <person name="Zody M."/>
            <person name="Lander E."/>
        </authorList>
    </citation>
    <scope>NUCLEOTIDE SEQUENCE [LARGE SCALE GENOMIC DNA]</scope>
</reference>
<evidence type="ECO:0000313" key="2">
    <source>
        <dbReference type="Ensembl" id="ENSCSAVP00000008025.1"/>
    </source>
</evidence>
<name>H2YRR5_CIOSA</name>
<reference evidence="2" key="3">
    <citation type="submission" date="2025-09" db="UniProtKB">
        <authorList>
            <consortium name="Ensembl"/>
        </authorList>
    </citation>
    <scope>IDENTIFICATION</scope>
</reference>
<evidence type="ECO:0000256" key="1">
    <source>
        <dbReference type="SAM" id="MobiDB-lite"/>
    </source>
</evidence>
<dbReference type="HOGENOM" id="CLU_2694105_0_0_1"/>
<dbReference type="AlphaFoldDB" id="H2YRR5"/>
<dbReference type="Ensembl" id="ENSCSAVT00000008132.1">
    <property type="protein sequence ID" value="ENSCSAVP00000008025.1"/>
    <property type="gene ID" value="ENSCSAVG00000004782.1"/>
</dbReference>
<keyword evidence="3" id="KW-1185">Reference proteome</keyword>
<feature type="region of interest" description="Disordered" evidence="1">
    <location>
        <begin position="40"/>
        <end position="74"/>
    </location>
</feature>
<reference evidence="2" key="2">
    <citation type="submission" date="2025-08" db="UniProtKB">
        <authorList>
            <consortium name="Ensembl"/>
        </authorList>
    </citation>
    <scope>IDENTIFICATION</scope>
</reference>
<proteinExistence type="predicted"/>
<organism evidence="2 3">
    <name type="scientific">Ciona savignyi</name>
    <name type="common">Pacific transparent sea squirt</name>
    <dbReference type="NCBI Taxonomy" id="51511"/>
    <lineage>
        <taxon>Eukaryota</taxon>
        <taxon>Metazoa</taxon>
        <taxon>Chordata</taxon>
        <taxon>Tunicata</taxon>
        <taxon>Ascidiacea</taxon>
        <taxon>Phlebobranchia</taxon>
        <taxon>Cionidae</taxon>
        <taxon>Ciona</taxon>
    </lineage>
</organism>
<evidence type="ECO:0000313" key="3">
    <source>
        <dbReference type="Proteomes" id="UP000007875"/>
    </source>
</evidence>
<protein>
    <submittedName>
        <fullName evidence="2">Uncharacterized protein</fullName>
    </submittedName>
</protein>
<dbReference type="Proteomes" id="UP000007875">
    <property type="component" value="Unassembled WGS sequence"/>
</dbReference>
<accession>H2YRR5</accession>
<sequence length="74" mass="8101">MAEVLYESLNGDTEIACRLRAELDLADQLDNKLINQLTGAVDGADEDQSSTTSSPSKETEISSKLQHLLSRLHN</sequence>